<keyword evidence="7" id="KW-1185">Reference proteome</keyword>
<dbReference type="InterPro" id="IPR045058">
    <property type="entry name" value="GIMA/IAN/Toc"/>
</dbReference>
<evidence type="ECO:0000259" key="5">
    <source>
        <dbReference type="PROSITE" id="PS51720"/>
    </source>
</evidence>
<keyword evidence="2" id="KW-0547">Nucleotide-binding</keyword>
<evidence type="ECO:0000256" key="2">
    <source>
        <dbReference type="ARBA" id="ARBA00022741"/>
    </source>
</evidence>
<feature type="region of interest" description="Disordered" evidence="4">
    <location>
        <begin position="196"/>
        <end position="224"/>
    </location>
</feature>
<dbReference type="SUPFAM" id="SSF52540">
    <property type="entry name" value="P-loop containing nucleoside triphosphate hydrolases"/>
    <property type="match status" value="1"/>
</dbReference>
<protein>
    <recommendedName>
        <fullName evidence="5">AIG1-type G domain-containing protein</fullName>
    </recommendedName>
</protein>
<name>A0AAY5F0Q1_ELEEL</name>
<dbReference type="Ensembl" id="ENSEEET00000059157.1">
    <property type="protein sequence ID" value="ENSEEEP00000062550.1"/>
    <property type="gene ID" value="ENSEEEG00000025926.1"/>
</dbReference>
<dbReference type="Gene3D" id="3.40.50.300">
    <property type="entry name" value="P-loop containing nucleotide triphosphate hydrolases"/>
    <property type="match status" value="2"/>
</dbReference>
<reference evidence="6 7" key="1">
    <citation type="submission" date="2020-05" db="EMBL/GenBank/DDBJ databases">
        <title>Electrophorus electricus (electric eel) genome, fEleEle1, primary haplotype.</title>
        <authorList>
            <person name="Myers G."/>
            <person name="Meyer A."/>
            <person name="Fedrigo O."/>
            <person name="Formenti G."/>
            <person name="Rhie A."/>
            <person name="Tracey A."/>
            <person name="Sims Y."/>
            <person name="Jarvis E.D."/>
        </authorList>
    </citation>
    <scope>NUCLEOTIDE SEQUENCE [LARGE SCALE GENOMIC DNA]</scope>
</reference>
<dbReference type="PROSITE" id="PS51720">
    <property type="entry name" value="G_AIG1"/>
    <property type="match status" value="1"/>
</dbReference>
<evidence type="ECO:0000256" key="3">
    <source>
        <dbReference type="ARBA" id="ARBA00023134"/>
    </source>
</evidence>
<dbReference type="Pfam" id="PF04548">
    <property type="entry name" value="AIG1"/>
    <property type="match status" value="1"/>
</dbReference>
<evidence type="ECO:0000313" key="7">
    <source>
        <dbReference type="Proteomes" id="UP000314983"/>
    </source>
</evidence>
<proteinExistence type="inferred from homology"/>
<dbReference type="InterPro" id="IPR006703">
    <property type="entry name" value="G_AIG1"/>
</dbReference>
<reference evidence="6" key="2">
    <citation type="submission" date="2025-08" db="UniProtKB">
        <authorList>
            <consortium name="Ensembl"/>
        </authorList>
    </citation>
    <scope>IDENTIFICATION</scope>
</reference>
<comment type="similarity">
    <text evidence="1">Belongs to the TRAFAC class TrmE-Era-EngA-EngB-Septin-like GTPase superfamily. AIG1/Toc34/Toc159-like paraseptin GTPase family. IAN subfamily.</text>
</comment>
<accession>A0AAY5F0Q1</accession>
<dbReference type="PANTHER" id="PTHR10903">
    <property type="entry name" value="GTPASE, IMAP FAMILY MEMBER-RELATED"/>
    <property type="match status" value="1"/>
</dbReference>
<dbReference type="PANTHER" id="PTHR10903:SF170">
    <property type="entry name" value="GTPASE IMAP FAMILY MEMBER 7"/>
    <property type="match status" value="1"/>
</dbReference>
<reference evidence="6" key="3">
    <citation type="submission" date="2025-09" db="UniProtKB">
        <authorList>
            <consortium name="Ensembl"/>
        </authorList>
    </citation>
    <scope>IDENTIFICATION</scope>
</reference>
<dbReference type="GO" id="GO:0005525">
    <property type="term" value="F:GTP binding"/>
    <property type="evidence" value="ECO:0007669"/>
    <property type="project" value="UniProtKB-KW"/>
</dbReference>
<feature type="domain" description="AIG1-type G" evidence="5">
    <location>
        <begin position="18"/>
        <end position="211"/>
    </location>
</feature>
<dbReference type="Proteomes" id="UP000314983">
    <property type="component" value="Chromosome 4"/>
</dbReference>
<keyword evidence="3" id="KW-0342">GTP-binding</keyword>
<evidence type="ECO:0000256" key="1">
    <source>
        <dbReference type="ARBA" id="ARBA00008535"/>
    </source>
</evidence>
<dbReference type="InterPro" id="IPR027417">
    <property type="entry name" value="P-loop_NTPase"/>
</dbReference>
<dbReference type="AlphaFoldDB" id="A0AAY5F0Q1"/>
<evidence type="ECO:0000313" key="6">
    <source>
        <dbReference type="Ensembl" id="ENSEEEP00000062550.1"/>
    </source>
</evidence>
<evidence type="ECO:0000256" key="4">
    <source>
        <dbReference type="SAM" id="MobiDB-lite"/>
    </source>
</evidence>
<sequence length="224" mass="25684">MYIYIYIYIYIYKPHTIHFTKQVVLIGKTGNGESATGNTILGKQEFISQASRDSVTMVCQKGVGEGQGKKITEIMKCISLLSPAPHVFIIVLPVGRITKEELDIMDLINKVFGPKAAMLTIILFTRGDDIEVSIQEYIQKSKNAQTKKLVRDCRHSFLSLITKKRMTACKEREIQAEVEVIKAKYHRELEQMKKSLEEEKLKADEEKQQTEKKLTEKMEALRKV</sequence>
<organism evidence="6 7">
    <name type="scientific">Electrophorus electricus</name>
    <name type="common">Electric eel</name>
    <name type="synonym">Gymnotus electricus</name>
    <dbReference type="NCBI Taxonomy" id="8005"/>
    <lineage>
        <taxon>Eukaryota</taxon>
        <taxon>Metazoa</taxon>
        <taxon>Chordata</taxon>
        <taxon>Craniata</taxon>
        <taxon>Vertebrata</taxon>
        <taxon>Euteleostomi</taxon>
        <taxon>Actinopterygii</taxon>
        <taxon>Neopterygii</taxon>
        <taxon>Teleostei</taxon>
        <taxon>Ostariophysi</taxon>
        <taxon>Gymnotiformes</taxon>
        <taxon>Gymnotoidei</taxon>
        <taxon>Gymnotidae</taxon>
        <taxon>Electrophorus</taxon>
    </lineage>
</organism>
<dbReference type="GeneTree" id="ENSGT00940000164100"/>